<accession>A0A381KW13</accession>
<gene>
    <name evidence="1" type="ORF">DQL93_07525</name>
</gene>
<sequence length="217" mass="24510">MDQKINQLYEEGKVDQAIHALIEKIDHNPRETANYLQLATYLLDQGSAEQARELLTKARGIAEDPQALVYDLAVCDYALGDFDQALARLAQIPDDDMTMYQKALVYLKLGQSQKALAYALSIKESDDRVKELIGDIWLALGELEAARASYLEIAEGQRSSKLNFLLGLTYFSQDREQAEEFFAKSKKQDPKYYQKAKDQYESLLKLLSQGKAGDGKE</sequence>
<dbReference type="AlphaFoldDB" id="A0A381KW13"/>
<protein>
    <submittedName>
        <fullName evidence="1">Tetratricopeptide repeat protein</fullName>
    </submittedName>
</protein>
<dbReference type="Gene3D" id="1.25.40.10">
    <property type="entry name" value="Tetratricopeptide repeat domain"/>
    <property type="match status" value="2"/>
</dbReference>
<dbReference type="EMBL" id="CP031023">
    <property type="protein sequence ID" value="AZA16355.1"/>
    <property type="molecule type" value="Genomic_DNA"/>
</dbReference>
<evidence type="ECO:0000313" key="1">
    <source>
        <dbReference type="EMBL" id="AZA16355.1"/>
    </source>
</evidence>
<proteinExistence type="predicted"/>
<dbReference type="Pfam" id="PF13432">
    <property type="entry name" value="TPR_16"/>
    <property type="match status" value="1"/>
</dbReference>
<dbReference type="InterPro" id="IPR011990">
    <property type="entry name" value="TPR-like_helical_dom_sf"/>
</dbReference>
<organism evidence="1">
    <name type="scientific">Lactobacillus delbrueckii subsp. lactis</name>
    <dbReference type="NCBI Taxonomy" id="29397"/>
    <lineage>
        <taxon>Bacteria</taxon>
        <taxon>Bacillati</taxon>
        <taxon>Bacillota</taxon>
        <taxon>Bacilli</taxon>
        <taxon>Lactobacillales</taxon>
        <taxon>Lactobacillaceae</taxon>
        <taxon>Lactobacillus</taxon>
    </lineage>
</organism>
<dbReference type="RefSeq" id="WP_120490280.1">
    <property type="nucleotide sequence ID" value="NZ_CP046131.1"/>
</dbReference>
<name>A0A381KW13_LACDL</name>
<dbReference type="Pfam" id="PF14559">
    <property type="entry name" value="TPR_19"/>
    <property type="match status" value="1"/>
</dbReference>
<reference evidence="1" key="1">
    <citation type="submission" date="2018-07" db="EMBL/GenBank/DDBJ databases">
        <authorList>
            <person name="Somerville V."/>
        </authorList>
    </citation>
    <scope>NUCLEOTIDE SEQUENCE</scope>
    <source>
        <strain evidence="1">NWC_2_2</strain>
    </source>
</reference>
<dbReference type="SUPFAM" id="SSF48452">
    <property type="entry name" value="TPR-like"/>
    <property type="match status" value="1"/>
</dbReference>